<dbReference type="EnsemblMetazoa" id="ACUA008656-RA">
    <property type="protein sequence ID" value="ACUA008656-PA"/>
    <property type="gene ID" value="ACUA008656"/>
</dbReference>
<organism evidence="2 3">
    <name type="scientific">Anopheles culicifacies</name>
    <dbReference type="NCBI Taxonomy" id="139723"/>
    <lineage>
        <taxon>Eukaryota</taxon>
        <taxon>Metazoa</taxon>
        <taxon>Ecdysozoa</taxon>
        <taxon>Arthropoda</taxon>
        <taxon>Hexapoda</taxon>
        <taxon>Insecta</taxon>
        <taxon>Pterygota</taxon>
        <taxon>Neoptera</taxon>
        <taxon>Endopterygota</taxon>
        <taxon>Diptera</taxon>
        <taxon>Nematocera</taxon>
        <taxon>Culicoidea</taxon>
        <taxon>Culicidae</taxon>
        <taxon>Anophelinae</taxon>
        <taxon>Anopheles</taxon>
        <taxon>culicifacies species complex</taxon>
    </lineage>
</organism>
<feature type="region of interest" description="Disordered" evidence="1">
    <location>
        <begin position="101"/>
        <end position="124"/>
    </location>
</feature>
<protein>
    <submittedName>
        <fullName evidence="2">Uncharacterized protein</fullName>
    </submittedName>
</protein>
<evidence type="ECO:0000313" key="2">
    <source>
        <dbReference type="EnsemblMetazoa" id="ACUA008656-PA"/>
    </source>
</evidence>
<dbReference type="VEuPathDB" id="VectorBase:ACUA008656"/>
<dbReference type="EMBL" id="AXCM01006264">
    <property type="status" value="NOT_ANNOTATED_CDS"/>
    <property type="molecule type" value="Genomic_DNA"/>
</dbReference>
<name>A0A182M3M7_9DIPT</name>
<dbReference type="AlphaFoldDB" id="A0A182M3M7"/>
<reference evidence="3" key="1">
    <citation type="submission" date="2013-09" db="EMBL/GenBank/DDBJ databases">
        <title>The Genome Sequence of Anopheles culicifacies species A.</title>
        <authorList>
            <consortium name="The Broad Institute Genomics Platform"/>
            <person name="Neafsey D.E."/>
            <person name="Besansky N."/>
            <person name="Howell P."/>
            <person name="Walton C."/>
            <person name="Young S.K."/>
            <person name="Zeng Q."/>
            <person name="Gargeya S."/>
            <person name="Fitzgerald M."/>
            <person name="Haas B."/>
            <person name="Abouelleil A."/>
            <person name="Allen A.W."/>
            <person name="Alvarado L."/>
            <person name="Arachchi H.M."/>
            <person name="Berlin A.M."/>
            <person name="Chapman S.B."/>
            <person name="Gainer-Dewar J."/>
            <person name="Goldberg J."/>
            <person name="Griggs A."/>
            <person name="Gujja S."/>
            <person name="Hansen M."/>
            <person name="Howarth C."/>
            <person name="Imamovic A."/>
            <person name="Ireland A."/>
            <person name="Larimer J."/>
            <person name="McCowan C."/>
            <person name="Murphy C."/>
            <person name="Pearson M."/>
            <person name="Poon T.W."/>
            <person name="Priest M."/>
            <person name="Roberts A."/>
            <person name="Saif S."/>
            <person name="Shea T."/>
            <person name="Sisk P."/>
            <person name="Sykes S."/>
            <person name="Wortman J."/>
            <person name="Nusbaum C."/>
            <person name="Birren B."/>
        </authorList>
    </citation>
    <scope>NUCLEOTIDE SEQUENCE [LARGE SCALE GENOMIC DNA]</scope>
    <source>
        <strain evidence="3">A-37</strain>
    </source>
</reference>
<keyword evidence="3" id="KW-1185">Reference proteome</keyword>
<accession>A0A182M3M7</accession>
<evidence type="ECO:0000256" key="1">
    <source>
        <dbReference type="SAM" id="MobiDB-lite"/>
    </source>
</evidence>
<dbReference type="Proteomes" id="UP000075883">
    <property type="component" value="Unassembled WGS sequence"/>
</dbReference>
<proteinExistence type="predicted"/>
<reference evidence="2" key="2">
    <citation type="submission" date="2020-05" db="UniProtKB">
        <authorList>
            <consortium name="EnsemblMetazoa"/>
        </authorList>
    </citation>
    <scope>IDENTIFICATION</scope>
    <source>
        <strain evidence="2">A-37</strain>
    </source>
</reference>
<sequence length="186" mass="19660">MRLFKAKKLLDGPQALARGSASPVPVLSPAEAANNATYNDIIVLAGSTPQSAQTNAALLLLGGSKFEPELPEEGPIAGPTETPPIYPCVTDAVVPSVFNSPNESNQHPVEPPMAPIPHAASTDNVCSINNASSTESSHVRNQGVEARLMRDQLRPRTPPPGTGHCQPTATIARNGIGKFWLFWLVL</sequence>
<evidence type="ECO:0000313" key="3">
    <source>
        <dbReference type="Proteomes" id="UP000075883"/>
    </source>
</evidence>